<accession>A0A8S5PTD1</accession>
<evidence type="ECO:0000313" key="1">
    <source>
        <dbReference type="EMBL" id="DAE09508.1"/>
    </source>
</evidence>
<protein>
    <submittedName>
        <fullName evidence="1">Uncharacterized protein</fullName>
    </submittedName>
</protein>
<name>A0A8S5PTD1_9CAUD</name>
<reference evidence="1" key="1">
    <citation type="journal article" date="2021" name="Proc. Natl. Acad. Sci. U.S.A.">
        <title>A Catalog of Tens of Thousands of Viruses from Human Metagenomes Reveals Hidden Associations with Chronic Diseases.</title>
        <authorList>
            <person name="Tisza M.J."/>
            <person name="Buck C.B."/>
        </authorList>
    </citation>
    <scope>NUCLEOTIDE SEQUENCE</scope>
    <source>
        <strain evidence="1">Ct96x5</strain>
    </source>
</reference>
<sequence>MISNKEVRNARLAREAREAAIKLKQYCNIYFGCDSCCFSMIDGGCLIGYSVPGNWHLEADAPSDMERRFAKYKLNEGFDYVNLDFDMDGRHVTVCDSNKPDIGCILSSDSFGCLLDAGDYSLRSIVDGKVKRRTTKQ</sequence>
<proteinExistence type="predicted"/>
<organism evidence="1">
    <name type="scientific">Siphoviridae sp. ct96x5</name>
    <dbReference type="NCBI Taxonomy" id="2825367"/>
    <lineage>
        <taxon>Viruses</taxon>
        <taxon>Duplodnaviria</taxon>
        <taxon>Heunggongvirae</taxon>
        <taxon>Uroviricota</taxon>
        <taxon>Caudoviricetes</taxon>
    </lineage>
</organism>
<dbReference type="EMBL" id="BK015488">
    <property type="protein sequence ID" value="DAE09508.1"/>
    <property type="molecule type" value="Genomic_DNA"/>
</dbReference>